<keyword evidence="3 5" id="KW-1133">Transmembrane helix</keyword>
<dbReference type="AlphaFoldDB" id="A0A081P7E0"/>
<evidence type="ECO:0008006" key="8">
    <source>
        <dbReference type="Google" id="ProtNLM"/>
    </source>
</evidence>
<dbReference type="Pfam" id="PF09685">
    <property type="entry name" value="MamF_MmsF"/>
    <property type="match status" value="1"/>
</dbReference>
<organism evidence="6 7">
    <name type="scientific">Paenibacillus tyrfis</name>
    <dbReference type="NCBI Taxonomy" id="1501230"/>
    <lineage>
        <taxon>Bacteria</taxon>
        <taxon>Bacillati</taxon>
        <taxon>Bacillota</taxon>
        <taxon>Bacilli</taxon>
        <taxon>Bacillales</taxon>
        <taxon>Paenibacillaceae</taxon>
        <taxon>Paenibacillus</taxon>
    </lineage>
</organism>
<evidence type="ECO:0000256" key="2">
    <source>
        <dbReference type="ARBA" id="ARBA00022692"/>
    </source>
</evidence>
<dbReference type="RefSeq" id="WP_036679441.1">
    <property type="nucleotide sequence ID" value="NZ_FYEP01000001.1"/>
</dbReference>
<feature type="transmembrane region" description="Helical" evidence="5">
    <location>
        <begin position="42"/>
        <end position="64"/>
    </location>
</feature>
<dbReference type="eggNOG" id="ENOG5032VBI">
    <property type="taxonomic scope" value="Bacteria"/>
</dbReference>
<gene>
    <name evidence="6" type="ORF">ET33_32750</name>
</gene>
<evidence type="ECO:0000313" key="6">
    <source>
        <dbReference type="EMBL" id="KEQ26613.1"/>
    </source>
</evidence>
<dbReference type="OrthoDB" id="2328241at2"/>
<comment type="caution">
    <text evidence="6">The sequence shown here is derived from an EMBL/GenBank/DDBJ whole genome shotgun (WGS) entry which is preliminary data.</text>
</comment>
<comment type="subcellular location">
    <subcellularLocation>
        <location evidence="1">Membrane</location>
        <topology evidence="1">Multi-pass membrane protein</topology>
    </subcellularLocation>
</comment>
<keyword evidence="4 5" id="KW-0472">Membrane</keyword>
<evidence type="ECO:0000256" key="5">
    <source>
        <dbReference type="SAM" id="Phobius"/>
    </source>
</evidence>
<feature type="transmembrane region" description="Helical" evidence="5">
    <location>
        <begin position="70"/>
        <end position="89"/>
    </location>
</feature>
<dbReference type="Proteomes" id="UP000028123">
    <property type="component" value="Unassembled WGS sequence"/>
</dbReference>
<dbReference type="EMBL" id="JNVM01000006">
    <property type="protein sequence ID" value="KEQ26613.1"/>
    <property type="molecule type" value="Genomic_DNA"/>
</dbReference>
<accession>A0A081P7E0</accession>
<evidence type="ECO:0000256" key="3">
    <source>
        <dbReference type="ARBA" id="ARBA00022989"/>
    </source>
</evidence>
<reference evidence="6 7" key="1">
    <citation type="submission" date="2014-06" db="EMBL/GenBank/DDBJ databases">
        <title>Draft genome sequence of Paenibacillus sp. MSt1.</title>
        <authorList>
            <person name="Aw Y.K."/>
            <person name="Ong K.S."/>
            <person name="Gan H.M."/>
            <person name="Lee S.M."/>
        </authorList>
    </citation>
    <scope>NUCLEOTIDE SEQUENCE [LARGE SCALE GENOMIC DNA]</scope>
    <source>
        <strain evidence="6 7">MSt1</strain>
    </source>
</reference>
<keyword evidence="2 5" id="KW-0812">Transmembrane</keyword>
<feature type="transmembrane region" description="Helical" evidence="5">
    <location>
        <begin position="6"/>
        <end position="30"/>
    </location>
</feature>
<evidence type="ECO:0000256" key="1">
    <source>
        <dbReference type="ARBA" id="ARBA00004141"/>
    </source>
</evidence>
<evidence type="ECO:0000256" key="4">
    <source>
        <dbReference type="ARBA" id="ARBA00023136"/>
    </source>
</evidence>
<dbReference type="InterPro" id="IPR019109">
    <property type="entry name" value="MamF_MmsF"/>
</dbReference>
<keyword evidence="7" id="KW-1185">Reference proteome</keyword>
<sequence length="98" mass="11255">MDTRRLIASLCYFSIFFAGFLVPVVVYFVTNDGWVREHAKKALLSHILPFLSLIFFLIIWIATISVTSTIFLGVISLILYFVVMIWNVIKGIQVLLEQ</sequence>
<protein>
    <recommendedName>
        <fullName evidence="8">DUF4870 domain-containing protein</fullName>
    </recommendedName>
</protein>
<evidence type="ECO:0000313" key="7">
    <source>
        <dbReference type="Proteomes" id="UP000028123"/>
    </source>
</evidence>
<name>A0A081P7E0_9BACL</name>
<proteinExistence type="predicted"/>